<evidence type="ECO:0000313" key="6">
    <source>
        <dbReference type="Ensembl" id="ENSACLP00000011596.2"/>
    </source>
</evidence>
<dbReference type="SUPFAM" id="SSF52540">
    <property type="entry name" value="P-loop containing nucleoside triphosphate hydrolases"/>
    <property type="match status" value="1"/>
</dbReference>
<keyword evidence="7" id="KW-1185">Reference proteome</keyword>
<dbReference type="InterPro" id="IPR001611">
    <property type="entry name" value="Leu-rich_rpt"/>
</dbReference>
<keyword evidence="3" id="KW-0547">Nucleotide-binding</keyword>
<dbReference type="SMART" id="SM00368">
    <property type="entry name" value="LRR_RI"/>
    <property type="match status" value="11"/>
</dbReference>
<protein>
    <recommendedName>
        <fullName evidence="5">NACHT domain-containing protein</fullName>
    </recommendedName>
</protein>
<dbReference type="AlphaFoldDB" id="A0A3P8P3I9"/>
<reference evidence="6" key="1">
    <citation type="submission" date="2018-05" db="EMBL/GenBank/DDBJ databases">
        <authorList>
            <person name="Datahose"/>
        </authorList>
    </citation>
    <scope>NUCLEOTIDE SEQUENCE</scope>
</reference>
<dbReference type="InterPro" id="IPR051261">
    <property type="entry name" value="NLR"/>
</dbReference>
<evidence type="ECO:0000256" key="3">
    <source>
        <dbReference type="ARBA" id="ARBA00022741"/>
    </source>
</evidence>
<proteinExistence type="predicted"/>
<dbReference type="GeneID" id="113023573"/>
<accession>A0A3P8P3I9</accession>
<dbReference type="SUPFAM" id="SSF52047">
    <property type="entry name" value="RNI-like"/>
    <property type="match status" value="2"/>
</dbReference>
<name>A0A3P8P3I9_ASTCA</name>
<evidence type="ECO:0000256" key="1">
    <source>
        <dbReference type="ARBA" id="ARBA00022614"/>
    </source>
</evidence>
<dbReference type="SMART" id="SM00367">
    <property type="entry name" value="LRR_CC"/>
    <property type="match status" value="4"/>
</dbReference>
<dbReference type="InterPro" id="IPR006553">
    <property type="entry name" value="Leu-rich_rpt_Cys-con_subtyp"/>
</dbReference>
<dbReference type="RefSeq" id="XP_026025476.1">
    <property type="nucleotide sequence ID" value="XM_026169691.1"/>
</dbReference>
<dbReference type="Pfam" id="PF13516">
    <property type="entry name" value="LRR_6"/>
    <property type="match status" value="7"/>
</dbReference>
<dbReference type="PANTHER" id="PTHR24106">
    <property type="entry name" value="NACHT, LRR AND CARD DOMAINS-CONTAINING"/>
    <property type="match status" value="1"/>
</dbReference>
<organism evidence="6 7">
    <name type="scientific">Astatotilapia calliptera</name>
    <name type="common">Eastern happy</name>
    <name type="synonym">Chromis callipterus</name>
    <dbReference type="NCBI Taxonomy" id="8154"/>
    <lineage>
        <taxon>Eukaryota</taxon>
        <taxon>Metazoa</taxon>
        <taxon>Chordata</taxon>
        <taxon>Craniata</taxon>
        <taxon>Vertebrata</taxon>
        <taxon>Euteleostomi</taxon>
        <taxon>Actinopterygii</taxon>
        <taxon>Neopterygii</taxon>
        <taxon>Teleostei</taxon>
        <taxon>Neoteleostei</taxon>
        <taxon>Acanthomorphata</taxon>
        <taxon>Ovalentaria</taxon>
        <taxon>Cichlomorphae</taxon>
        <taxon>Cichliformes</taxon>
        <taxon>Cichlidae</taxon>
        <taxon>African cichlids</taxon>
        <taxon>Pseudocrenilabrinae</taxon>
        <taxon>Haplochromini</taxon>
        <taxon>Astatotilapia</taxon>
    </lineage>
</organism>
<dbReference type="InterPro" id="IPR027417">
    <property type="entry name" value="P-loop_NTPase"/>
</dbReference>
<evidence type="ECO:0000256" key="2">
    <source>
        <dbReference type="ARBA" id="ARBA00022737"/>
    </source>
</evidence>
<dbReference type="PROSITE" id="PS50837">
    <property type="entry name" value="NACHT"/>
    <property type="match status" value="1"/>
</dbReference>
<keyword evidence="2" id="KW-0677">Repeat</keyword>
<evidence type="ECO:0000313" key="7">
    <source>
        <dbReference type="Proteomes" id="UP000265100"/>
    </source>
</evidence>
<dbReference type="Proteomes" id="UP000265100">
    <property type="component" value="Chromosome 6"/>
</dbReference>
<dbReference type="GeneTree" id="ENSGT01150000286911"/>
<dbReference type="InterPro" id="IPR041267">
    <property type="entry name" value="NLRP_HD2"/>
</dbReference>
<sequence length="956" mass="107542">MALQTCLKAALRSKYESLDEAFSKSSILPSRLCYQDIRYNYTEPEFFQHEYRRLDRSFFFPDAPLADILSCKCQHNRNRTVITIGVSGVGKTTMVQSCALDWAKDKGYHSISFLFPLTFWELNLLKDRLSLIELLQTFYPELKELDASVLNDDGVWFILDGLDEFQIQLNFDCPAVSDVSEASTVDSLVTNLIRGNLLPRAHIWVTSRISDEYQIPPFYLLKKTELRGFSDEEKEQHFRMVIGDDDLVNKAINHVRILRSLDSLCQIPPICTIMASALKDHVKGQKGFKLHPLSLTEIYNLGFGALEAKHLPIFTKLKKVALLRMGVQNVMYEDDLSGNGISVEEALSFVETFPLVLRTETGLNGTTVFRFGHLSVQEFLAASYKLEDIKAQKMNLSSCIQHQVDEVLENNEGVSDLLLRFMFGLIKERMLLPPKDLLFGYVKKKILSKISSYSTVILFHCLREYDSQALQEEVRFFQRYGVSQIPGFSLMHWRDLMQRIRAFEGIRETFEMEVSVRCDDKLIKNIPAIFKSRKAMLKFSNLTDKSCPALAAVLSSKESFLRELDLGYNSFSTSGVQELAEGLNSMTCRLKILRLQGCGLTAETCQYLSQCLMQHQILQELDLSSNGIGDRGLKLLSHGLGSSSCRLQTLKLSQCDIKEAGCYDLGSALLINPPFLSVLDLSINWIGDEGANEIFNNFDISYLKKLELYCCGLTVLSCETIGEALKSETSTLLELNLSNNSLKDAGFKIICEGMYAWCSLQKLNVSRCGITGAGCRYLAKVLCSISQLTDGWMGVGEWQAVELIDLDLSMNHIGDKGVKEISPGLMNPLSHLKTLNLSYCSLTDSCCAELASGLMSKANILSELDLSHNNLQDKGVKKLYIGLQSPQCKLEKLSLRTCGLTSRSVQFLTSALKLNPFYLTELHLVGNRLENSEIRALAELTKNHKYTLRTIDVSVD</sequence>
<feature type="domain" description="NACHT" evidence="5">
    <location>
        <begin position="79"/>
        <end position="208"/>
    </location>
</feature>
<dbReference type="InterPro" id="IPR032675">
    <property type="entry name" value="LRR_dom_sf"/>
</dbReference>
<dbReference type="Bgee" id="ENSACLG00000007923">
    <property type="expression patterns" value="Expressed in ovary and 2 other cell types or tissues"/>
</dbReference>
<dbReference type="Pfam" id="PF05729">
    <property type="entry name" value="NACHT"/>
    <property type="match status" value="1"/>
</dbReference>
<dbReference type="Ensembl" id="ENSACLT00000011881.2">
    <property type="protein sequence ID" value="ENSACLP00000011596.2"/>
    <property type="gene ID" value="ENSACLG00000007923.2"/>
</dbReference>
<keyword evidence="1" id="KW-0433">Leucine-rich repeat</keyword>
<dbReference type="InterPro" id="IPR007111">
    <property type="entry name" value="NACHT_NTPase"/>
</dbReference>
<dbReference type="GO" id="GO:0005524">
    <property type="term" value="F:ATP binding"/>
    <property type="evidence" value="ECO:0007669"/>
    <property type="project" value="UniProtKB-KW"/>
</dbReference>
<reference evidence="6" key="3">
    <citation type="submission" date="2025-09" db="UniProtKB">
        <authorList>
            <consortium name="Ensembl"/>
        </authorList>
    </citation>
    <scope>IDENTIFICATION</scope>
</reference>
<dbReference type="RefSeq" id="XP_026025475.1">
    <property type="nucleotide sequence ID" value="XM_026169690.1"/>
</dbReference>
<reference evidence="6" key="2">
    <citation type="submission" date="2025-08" db="UniProtKB">
        <authorList>
            <consortium name="Ensembl"/>
        </authorList>
    </citation>
    <scope>IDENTIFICATION</scope>
</reference>
<evidence type="ECO:0000256" key="4">
    <source>
        <dbReference type="ARBA" id="ARBA00022840"/>
    </source>
</evidence>
<evidence type="ECO:0000259" key="5">
    <source>
        <dbReference type="PROSITE" id="PS50837"/>
    </source>
</evidence>
<keyword evidence="4" id="KW-0067">ATP-binding</keyword>
<dbReference type="Gene3D" id="3.80.10.10">
    <property type="entry name" value="Ribonuclease Inhibitor"/>
    <property type="match status" value="2"/>
</dbReference>
<dbReference type="Gene3D" id="3.40.50.300">
    <property type="entry name" value="P-loop containing nucleotide triphosphate hydrolases"/>
    <property type="match status" value="1"/>
</dbReference>
<dbReference type="Pfam" id="PF17776">
    <property type="entry name" value="NLRC4_HD2"/>
    <property type="match status" value="1"/>
</dbReference>